<accession>A0AAU7UA30</accession>
<dbReference type="PROSITE" id="PS50222">
    <property type="entry name" value="EF_HAND_2"/>
    <property type="match status" value="1"/>
</dbReference>
<reference evidence="3" key="1">
    <citation type="submission" date="2024-06" db="EMBL/GenBank/DDBJ databases">
        <title>Draft Genome Sequence of Deinococcus sonorensis Type Strain KR-87, a Biofilm Producing Representative of the Genus Deinococcus.</title>
        <authorList>
            <person name="Boren L.S."/>
            <person name="Grosso R.A."/>
            <person name="Hugenberg-Cox A.N."/>
            <person name="Hill J.T.E."/>
            <person name="Albert C.M."/>
            <person name="Tuohy J.M."/>
        </authorList>
    </citation>
    <scope>NUCLEOTIDE SEQUENCE</scope>
    <source>
        <strain evidence="3">KR-87</strain>
    </source>
</reference>
<dbReference type="CDD" id="cd14254">
    <property type="entry name" value="Dockerin_II"/>
    <property type="match status" value="1"/>
</dbReference>
<proteinExistence type="predicted"/>
<dbReference type="PROSITE" id="PS00018">
    <property type="entry name" value="EF_HAND_1"/>
    <property type="match status" value="1"/>
</dbReference>
<keyword evidence="1" id="KW-0732">Signal</keyword>
<dbReference type="InterPro" id="IPR018247">
    <property type="entry name" value="EF_Hand_1_Ca_BS"/>
</dbReference>
<feature type="domain" description="EF-hand" evidence="2">
    <location>
        <begin position="115"/>
        <end position="150"/>
    </location>
</feature>
<dbReference type="Gene3D" id="1.10.1330.10">
    <property type="entry name" value="Dockerin domain"/>
    <property type="match status" value="1"/>
</dbReference>
<evidence type="ECO:0000313" key="3">
    <source>
        <dbReference type="EMBL" id="XBV85342.1"/>
    </source>
</evidence>
<dbReference type="GO" id="GO:0000272">
    <property type="term" value="P:polysaccharide catabolic process"/>
    <property type="evidence" value="ECO:0007669"/>
    <property type="project" value="InterPro"/>
</dbReference>
<dbReference type="KEGG" id="dsc:ABOD76_18180"/>
<dbReference type="SUPFAM" id="SSF63446">
    <property type="entry name" value="Type I dockerin domain"/>
    <property type="match status" value="1"/>
</dbReference>
<dbReference type="InterPro" id="IPR002048">
    <property type="entry name" value="EF_hand_dom"/>
</dbReference>
<name>A0AAU7UA30_9DEIO</name>
<dbReference type="RefSeq" id="WP_350243379.1">
    <property type="nucleotide sequence ID" value="NZ_CP158299.1"/>
</dbReference>
<evidence type="ECO:0000259" key="2">
    <source>
        <dbReference type="PROSITE" id="PS50222"/>
    </source>
</evidence>
<evidence type="ECO:0000256" key="1">
    <source>
        <dbReference type="SAM" id="SignalP"/>
    </source>
</evidence>
<feature type="chain" id="PRO_5043739424" description="EF-hand domain-containing protein" evidence="1">
    <location>
        <begin position="19"/>
        <end position="179"/>
    </location>
</feature>
<dbReference type="AlphaFoldDB" id="A0AAU7UA30"/>
<dbReference type="EMBL" id="CP158299">
    <property type="protein sequence ID" value="XBV85342.1"/>
    <property type="molecule type" value="Genomic_DNA"/>
</dbReference>
<organism evidence="3">
    <name type="scientific">Deinococcus sonorensis KR-87</name>
    <dbReference type="NCBI Taxonomy" id="694439"/>
    <lineage>
        <taxon>Bacteria</taxon>
        <taxon>Thermotogati</taxon>
        <taxon>Deinococcota</taxon>
        <taxon>Deinococci</taxon>
        <taxon>Deinococcales</taxon>
        <taxon>Deinococcaceae</taxon>
        <taxon>Deinococcus</taxon>
    </lineage>
</organism>
<dbReference type="GO" id="GO:0005509">
    <property type="term" value="F:calcium ion binding"/>
    <property type="evidence" value="ECO:0007669"/>
    <property type="project" value="InterPro"/>
</dbReference>
<protein>
    <recommendedName>
        <fullName evidence="2">EF-hand domain-containing protein</fullName>
    </recommendedName>
</protein>
<sequence length="179" mass="18849">MRRAVMLGLAALLGSASAATVRLRPQNPQIEQIIADVLKRISSEGLPLTLDKSSGTILALGGSGATARVAFNPDVSARTLNTADGKRIEFNPKGPQPLKDAVEAELLKELGLSALTPEAARLRFSGVDINGDGKVDTADLALLMGSYGQSGSNQRGDLNNDGHVDDLDLQIFSKAYRLP</sequence>
<gene>
    <name evidence="3" type="ORF">ABOD76_18180</name>
</gene>
<feature type="signal peptide" evidence="1">
    <location>
        <begin position="1"/>
        <end position="18"/>
    </location>
</feature>
<dbReference type="InterPro" id="IPR036439">
    <property type="entry name" value="Dockerin_dom_sf"/>
</dbReference>